<feature type="compositionally biased region" description="Acidic residues" evidence="11">
    <location>
        <begin position="303"/>
        <end position="313"/>
    </location>
</feature>
<accession>A0A2P4TFU5</accession>
<feature type="compositionally biased region" description="Acidic residues" evidence="11">
    <location>
        <begin position="87"/>
        <end position="98"/>
    </location>
</feature>
<dbReference type="FunFam" id="3.40.50.300:FF:003016">
    <property type="entry name" value="DEAH-box helicase 9"/>
    <property type="match status" value="1"/>
</dbReference>
<comment type="catalytic activity">
    <reaction evidence="10">
        <text>ATP + H2O = ADP + phosphate + H(+)</text>
        <dbReference type="Rhea" id="RHEA:13065"/>
        <dbReference type="ChEBI" id="CHEBI:15377"/>
        <dbReference type="ChEBI" id="CHEBI:15378"/>
        <dbReference type="ChEBI" id="CHEBI:30616"/>
        <dbReference type="ChEBI" id="CHEBI:43474"/>
        <dbReference type="ChEBI" id="CHEBI:456216"/>
        <dbReference type="EC" id="3.6.4.13"/>
    </reaction>
</comment>
<evidence type="ECO:0000256" key="5">
    <source>
        <dbReference type="ARBA" id="ARBA00022801"/>
    </source>
</evidence>
<feature type="region of interest" description="Disordered" evidence="11">
    <location>
        <begin position="1082"/>
        <end position="1154"/>
    </location>
</feature>
<dbReference type="InterPro" id="IPR007502">
    <property type="entry name" value="Helicase-assoc_dom"/>
</dbReference>
<dbReference type="AlphaFoldDB" id="A0A2P4TFU5"/>
<feature type="compositionally biased region" description="Basic and acidic residues" evidence="11">
    <location>
        <begin position="57"/>
        <end position="67"/>
    </location>
</feature>
<dbReference type="InterPro" id="IPR027417">
    <property type="entry name" value="P-loop_NTPase"/>
</dbReference>
<dbReference type="Pfam" id="PF04408">
    <property type="entry name" value="WHD_HA2"/>
    <property type="match status" value="1"/>
</dbReference>
<keyword evidence="7" id="KW-0067">ATP-binding</keyword>
<feature type="region of interest" description="Disordered" evidence="11">
    <location>
        <begin position="57"/>
        <end position="322"/>
    </location>
</feature>
<feature type="compositionally biased region" description="Basic residues" evidence="11">
    <location>
        <begin position="102"/>
        <end position="112"/>
    </location>
</feature>
<dbReference type="GO" id="GO:0003723">
    <property type="term" value="F:RNA binding"/>
    <property type="evidence" value="ECO:0007669"/>
    <property type="project" value="TreeGrafter"/>
</dbReference>
<evidence type="ECO:0000313" key="14">
    <source>
        <dbReference type="EMBL" id="POI35242.1"/>
    </source>
</evidence>
<dbReference type="GO" id="GO:0005524">
    <property type="term" value="F:ATP binding"/>
    <property type="evidence" value="ECO:0007669"/>
    <property type="project" value="UniProtKB-KW"/>
</dbReference>
<keyword evidence="3" id="KW-0747">Spliceosome</keyword>
<dbReference type="InterPro" id="IPR048333">
    <property type="entry name" value="HA2_WH"/>
</dbReference>
<proteinExistence type="inferred from homology"/>
<dbReference type="Pfam" id="PF00270">
    <property type="entry name" value="DEAD"/>
    <property type="match status" value="1"/>
</dbReference>
<dbReference type="CDD" id="cd18791">
    <property type="entry name" value="SF2_C_RHA"/>
    <property type="match status" value="1"/>
</dbReference>
<feature type="compositionally biased region" description="Basic and acidic residues" evidence="11">
    <location>
        <begin position="75"/>
        <end position="86"/>
    </location>
</feature>
<dbReference type="GO" id="GO:0005681">
    <property type="term" value="C:spliceosomal complex"/>
    <property type="evidence" value="ECO:0007669"/>
    <property type="project" value="UniProtKB-KW"/>
</dbReference>
<dbReference type="SMART" id="SM00847">
    <property type="entry name" value="HA2"/>
    <property type="match status" value="1"/>
</dbReference>
<protein>
    <recommendedName>
        <fullName evidence="1">RNA helicase</fullName>
        <ecNumber evidence="1">3.6.4.13</ecNumber>
    </recommendedName>
</protein>
<evidence type="ECO:0000256" key="1">
    <source>
        <dbReference type="ARBA" id="ARBA00012552"/>
    </source>
</evidence>
<sequence length="1154" mass="132615">MAEAGEASLHRLAGTGPEAETGGLVPRARSAVPEQHVFKAPAPRTSLLGLDVLAAQKRREREEEGTGGKRSRVSSYRDWEEGRDEAGSPDEEEDEEEDRSGRSTRKDRHYRSVHVETPSYTGGVSEEFWERSRQRERERREHGVFASSKEKERKKEHSRDRGHSRKRDREDWDRSRHSSRSERDGSLERNSRRSEPESPKHRPKDAATPSRSSWEEDDSSYSSSRRSQWESPSPTPSYRDSERSHRASRDIDRRDRDRSVRSRYSDKTPLPTPSYKYNEWADDRKHLGSTPRLSRGRGRREDGEEGIAFETEEERQQWEDDQRQADRDWYMMDEGYDEFHNPLAYSSDEYVKKREQHLHKQKQKRISAQRRQINEDNERWETNRMLTSGVVHRIEVDEDFEEDNSAKVHLLVHNLVPPFLDGRIVFTKQPEPVIPVKDATSDLAIIARKGSQLVRKHREQKERKRAQHKHWELAGTKLGDIMGIKKEEEKDEMVTEDGKVDYKTEQKFAEHMKEKSEARSEFAKKKSILEQRQYLPIFAVQQELLSILRDNSIVIVVGETGSGKTTQLTQYLHEDGYTDYGMIGCTQPRRVAAMSVAKRVSEEMGVRLGEEVGYAIRFEDCTSENTIIKYMTDGILLRESLREADLDNYSAIIMDEAHERSLNTDVLFGLLREVVARRSDLKLVVTSATMDADKFASFFGNVPIFHIPGRTFPVDILFSKAPDGVRKCIVATNIAETSLTVDGIMFVIDSGYCKLKVFNPRIGMDALQIYPISQANANQRAGRAGRTGPGHCFRLYTQSAYKNELLTTTVPEIQRTNLANVVLLLKSLGVQDLLQFHFMDPPPEDNMLNSMYQLWILGALDNTGGLTSTGRLMVEFPLDPALSKMLIVSCDMGCSSEILLIVSMLSVPAIFYRPKGREEESDQVREKFAVPESDHLTYLNVYLQWKNNNYSTLWCNQHFIHAKAMRKVREVRAQLKDIMVQQRMSLASCGTDWDVVRKCICAAYFHQAAKLKGIGEYVNIRTGMPCHLHPTSSLFGMGYTPDYIVYHELVMTTKEYMQCVTAVDGEWLAELGPMFYSIKHAGKSRQENRRRAKEEASAMEEEMALAEEQLRARREEQERRNPLGSARCTKIYTPGRKEQGEPLTPRRTPARFGL</sequence>
<evidence type="ECO:0000256" key="2">
    <source>
        <dbReference type="ARBA" id="ARBA00022664"/>
    </source>
</evidence>
<organism evidence="14 15">
    <name type="scientific">Bambusicola thoracicus</name>
    <name type="common">Chinese bamboo-partridge</name>
    <name type="synonym">Perdix thoracica</name>
    <dbReference type="NCBI Taxonomy" id="9083"/>
    <lineage>
        <taxon>Eukaryota</taxon>
        <taxon>Metazoa</taxon>
        <taxon>Chordata</taxon>
        <taxon>Craniata</taxon>
        <taxon>Vertebrata</taxon>
        <taxon>Euteleostomi</taxon>
        <taxon>Archelosauria</taxon>
        <taxon>Archosauria</taxon>
        <taxon>Dinosauria</taxon>
        <taxon>Saurischia</taxon>
        <taxon>Theropoda</taxon>
        <taxon>Coelurosauria</taxon>
        <taxon>Aves</taxon>
        <taxon>Neognathae</taxon>
        <taxon>Galloanserae</taxon>
        <taxon>Galliformes</taxon>
        <taxon>Phasianidae</taxon>
        <taxon>Perdicinae</taxon>
        <taxon>Bambusicola</taxon>
    </lineage>
</organism>
<reference evidence="14 15" key="1">
    <citation type="submission" date="2018-01" db="EMBL/GenBank/DDBJ databases">
        <title>Comparison of the Chinese Bamboo Partridge and Red Junglefowl genome sequences highlights the importance of demography in genome evolution.</title>
        <authorList>
            <person name="Tiley G.P."/>
            <person name="Kimball R.T."/>
            <person name="Braun E.L."/>
            <person name="Burleigh J.G."/>
        </authorList>
    </citation>
    <scope>NUCLEOTIDE SEQUENCE [LARGE SCALE GENOMIC DNA]</scope>
    <source>
        <strain evidence="14">RTK389</strain>
        <tissue evidence="14">Blood</tissue>
    </source>
</reference>
<evidence type="ECO:0000256" key="9">
    <source>
        <dbReference type="ARBA" id="ARBA00038040"/>
    </source>
</evidence>
<feature type="compositionally biased region" description="Basic and acidic residues" evidence="11">
    <location>
        <begin position="239"/>
        <end position="266"/>
    </location>
</feature>
<evidence type="ECO:0000256" key="8">
    <source>
        <dbReference type="ARBA" id="ARBA00023187"/>
    </source>
</evidence>
<dbReference type="SMART" id="SM00490">
    <property type="entry name" value="HELICc"/>
    <property type="match status" value="1"/>
</dbReference>
<evidence type="ECO:0000256" key="10">
    <source>
        <dbReference type="ARBA" id="ARBA00047984"/>
    </source>
</evidence>
<dbReference type="Pfam" id="PF07717">
    <property type="entry name" value="OB_NTP_bind"/>
    <property type="match status" value="1"/>
</dbReference>
<dbReference type="InterPro" id="IPR011709">
    <property type="entry name" value="DEAD-box_helicase_OB_fold"/>
</dbReference>
<feature type="domain" description="Helicase ATP-binding" evidence="12">
    <location>
        <begin position="545"/>
        <end position="708"/>
    </location>
</feature>
<dbReference type="PROSITE" id="PS51192">
    <property type="entry name" value="HELICASE_ATP_BIND_1"/>
    <property type="match status" value="1"/>
</dbReference>
<dbReference type="FunFam" id="3.40.50.300:FF:000313">
    <property type="entry name" value="Pre-mRNA-splicing factor ATP-dependent RNA helicase PRP16"/>
    <property type="match status" value="1"/>
</dbReference>
<dbReference type="InterPro" id="IPR001650">
    <property type="entry name" value="Helicase_C-like"/>
</dbReference>
<dbReference type="PANTHER" id="PTHR18934">
    <property type="entry name" value="ATP-DEPENDENT RNA HELICASE"/>
    <property type="match status" value="1"/>
</dbReference>
<evidence type="ECO:0000313" key="15">
    <source>
        <dbReference type="Proteomes" id="UP000237246"/>
    </source>
</evidence>
<dbReference type="GO" id="GO:0034458">
    <property type="term" value="F:3'-5' RNA helicase activity"/>
    <property type="evidence" value="ECO:0007669"/>
    <property type="project" value="TreeGrafter"/>
</dbReference>
<feature type="domain" description="Helicase C-terminal" evidence="13">
    <location>
        <begin position="673"/>
        <end position="829"/>
    </location>
</feature>
<dbReference type="SMART" id="SM00487">
    <property type="entry name" value="DEXDc"/>
    <property type="match status" value="1"/>
</dbReference>
<evidence type="ECO:0000256" key="7">
    <source>
        <dbReference type="ARBA" id="ARBA00022840"/>
    </source>
</evidence>
<evidence type="ECO:0000256" key="3">
    <source>
        <dbReference type="ARBA" id="ARBA00022728"/>
    </source>
</evidence>
<dbReference type="InterPro" id="IPR002464">
    <property type="entry name" value="DNA/RNA_helicase_DEAH_CS"/>
</dbReference>
<keyword evidence="5" id="KW-0378">Hydrolase</keyword>
<dbReference type="FunFam" id="1.20.120.1080:FF:000001">
    <property type="entry name" value="Pre-mRNA-splicing factor ATP-dependent RNA helicase"/>
    <property type="match status" value="1"/>
</dbReference>
<dbReference type="Pfam" id="PF00271">
    <property type="entry name" value="Helicase_C"/>
    <property type="match status" value="1"/>
</dbReference>
<dbReference type="CDD" id="cd17983">
    <property type="entry name" value="DEXHc_DHX38"/>
    <property type="match status" value="1"/>
</dbReference>
<feature type="compositionally biased region" description="Basic and acidic residues" evidence="11">
    <location>
        <begin position="1108"/>
        <end position="1121"/>
    </location>
</feature>
<name>A0A2P4TFU5_BAMTH</name>
<keyword evidence="2" id="KW-0507">mRNA processing</keyword>
<comment type="caution">
    <text evidence="14">The sequence shown here is derived from an EMBL/GenBank/DDBJ whole genome shotgun (WGS) entry which is preliminary data.</text>
</comment>
<gene>
    <name evidence="14" type="ORF">CIB84_001007</name>
</gene>
<dbReference type="EMBL" id="PPHD01000654">
    <property type="protein sequence ID" value="POI35242.1"/>
    <property type="molecule type" value="Genomic_DNA"/>
</dbReference>
<dbReference type="OrthoDB" id="10253254at2759"/>
<evidence type="ECO:0000256" key="4">
    <source>
        <dbReference type="ARBA" id="ARBA00022741"/>
    </source>
</evidence>
<feature type="compositionally biased region" description="Low complexity" evidence="11">
    <location>
        <begin position="220"/>
        <end position="232"/>
    </location>
</feature>
<dbReference type="EC" id="3.6.4.13" evidence="1"/>
<feature type="compositionally biased region" description="Basic and acidic residues" evidence="11">
    <location>
        <begin position="1084"/>
        <end position="1096"/>
    </location>
</feature>
<dbReference type="Pfam" id="PF21010">
    <property type="entry name" value="HA2_C"/>
    <property type="match status" value="1"/>
</dbReference>
<dbReference type="PROSITE" id="PS00690">
    <property type="entry name" value="DEAH_ATP_HELICASE"/>
    <property type="match status" value="1"/>
</dbReference>
<dbReference type="InterPro" id="IPR014001">
    <property type="entry name" value="Helicase_ATP-bd"/>
</dbReference>
<evidence type="ECO:0000259" key="13">
    <source>
        <dbReference type="PROSITE" id="PS51194"/>
    </source>
</evidence>
<dbReference type="Gene3D" id="3.40.50.300">
    <property type="entry name" value="P-loop containing nucleotide triphosphate hydrolases"/>
    <property type="match status" value="2"/>
</dbReference>
<evidence type="ECO:0000256" key="11">
    <source>
        <dbReference type="SAM" id="MobiDB-lite"/>
    </source>
</evidence>
<dbReference type="Gene3D" id="1.20.120.1080">
    <property type="match status" value="1"/>
</dbReference>
<dbReference type="InterPro" id="IPR011545">
    <property type="entry name" value="DEAD/DEAH_box_helicase_dom"/>
</dbReference>
<dbReference type="SUPFAM" id="SSF52540">
    <property type="entry name" value="P-loop containing nucleoside triphosphate hydrolases"/>
    <property type="match status" value="1"/>
</dbReference>
<keyword evidence="6" id="KW-0347">Helicase</keyword>
<evidence type="ECO:0000259" key="12">
    <source>
        <dbReference type="PROSITE" id="PS51192"/>
    </source>
</evidence>
<keyword evidence="8" id="KW-0508">mRNA splicing</keyword>
<keyword evidence="15" id="KW-1185">Reference proteome</keyword>
<dbReference type="Proteomes" id="UP000237246">
    <property type="component" value="Unassembled WGS sequence"/>
</dbReference>
<dbReference type="GO" id="GO:0000398">
    <property type="term" value="P:mRNA splicing, via spliceosome"/>
    <property type="evidence" value="ECO:0007669"/>
    <property type="project" value="UniProtKB-ARBA"/>
</dbReference>
<dbReference type="PANTHER" id="PTHR18934:SF91">
    <property type="entry name" value="PRE-MRNA-SPLICING FACTOR ATP-DEPENDENT RNA HELICASE PRP16"/>
    <property type="match status" value="1"/>
</dbReference>
<dbReference type="PROSITE" id="PS51194">
    <property type="entry name" value="HELICASE_CTER"/>
    <property type="match status" value="1"/>
</dbReference>
<evidence type="ECO:0000256" key="6">
    <source>
        <dbReference type="ARBA" id="ARBA00022806"/>
    </source>
</evidence>
<feature type="region of interest" description="Disordered" evidence="11">
    <location>
        <begin position="1"/>
        <end position="30"/>
    </location>
</feature>
<dbReference type="GO" id="GO:0016787">
    <property type="term" value="F:hydrolase activity"/>
    <property type="evidence" value="ECO:0007669"/>
    <property type="project" value="UniProtKB-KW"/>
</dbReference>
<feature type="compositionally biased region" description="Basic and acidic residues" evidence="11">
    <location>
        <begin position="128"/>
        <end position="200"/>
    </location>
</feature>
<keyword evidence="4" id="KW-0547">Nucleotide-binding</keyword>
<comment type="similarity">
    <text evidence="9">Belongs to the DEAD box helicase family. DEAH subfamily. PRP16 sub-subfamily.</text>
</comment>